<dbReference type="InterPro" id="IPR001487">
    <property type="entry name" value="Bromodomain"/>
</dbReference>
<feature type="region of interest" description="Disordered" evidence="3">
    <location>
        <begin position="429"/>
        <end position="448"/>
    </location>
</feature>
<dbReference type="InterPro" id="IPR036427">
    <property type="entry name" value="Bromodomain-like_sf"/>
</dbReference>
<keyword evidence="7" id="KW-1185">Reference proteome</keyword>
<dbReference type="InterPro" id="IPR050935">
    <property type="entry name" value="Bromo_chromatin_reader"/>
</dbReference>
<dbReference type="PROSITE" id="PS50014">
    <property type="entry name" value="BROMODOMAIN_2"/>
    <property type="match status" value="2"/>
</dbReference>
<feature type="compositionally biased region" description="Low complexity" evidence="3">
    <location>
        <begin position="430"/>
        <end position="442"/>
    </location>
</feature>
<dbReference type="Gene3D" id="1.20.920.10">
    <property type="entry name" value="Bromodomain-like"/>
    <property type="match status" value="2"/>
</dbReference>
<dbReference type="GO" id="GO:0000785">
    <property type="term" value="C:chromatin"/>
    <property type="evidence" value="ECO:0007669"/>
    <property type="project" value="TreeGrafter"/>
</dbReference>
<feature type="domain" description="Bromo" evidence="4">
    <location>
        <begin position="17"/>
        <end position="87"/>
    </location>
</feature>
<dbReference type="PANTHER" id="PTHR22880">
    <property type="entry name" value="FALZ-RELATED BROMODOMAIN-CONTAINING PROTEINS"/>
    <property type="match status" value="1"/>
</dbReference>
<comment type="caution">
    <text evidence="6">The sequence shown here is derived from an EMBL/GenBank/DDBJ whole genome shotgun (WGS) entry which is preliminary data.</text>
</comment>
<dbReference type="GO" id="GO:0006338">
    <property type="term" value="P:chromatin remodeling"/>
    <property type="evidence" value="ECO:0007669"/>
    <property type="project" value="TreeGrafter"/>
</dbReference>
<dbReference type="InterPro" id="IPR038336">
    <property type="entry name" value="NET_sf"/>
</dbReference>
<evidence type="ECO:0000256" key="3">
    <source>
        <dbReference type="SAM" id="MobiDB-lite"/>
    </source>
</evidence>
<dbReference type="Gene3D" id="1.20.1270.220">
    <property type="match status" value="1"/>
</dbReference>
<reference evidence="6 7" key="1">
    <citation type="submission" date="2016-07" db="EMBL/GenBank/DDBJ databases">
        <title>Pervasive Adenine N6-methylation of Active Genes in Fungi.</title>
        <authorList>
            <consortium name="DOE Joint Genome Institute"/>
            <person name="Mondo S.J."/>
            <person name="Dannebaum R.O."/>
            <person name="Kuo R.C."/>
            <person name="Labutti K."/>
            <person name="Haridas S."/>
            <person name="Kuo A."/>
            <person name="Salamov A."/>
            <person name="Ahrendt S.R."/>
            <person name="Lipzen A."/>
            <person name="Sullivan W."/>
            <person name="Andreopoulos W.B."/>
            <person name="Clum A."/>
            <person name="Lindquist E."/>
            <person name="Daum C."/>
            <person name="Ramamoorthy G.K."/>
            <person name="Gryganskyi A."/>
            <person name="Culley D."/>
            <person name="Magnuson J.K."/>
            <person name="James T.Y."/>
            <person name="O'Malley M.A."/>
            <person name="Stajich J.E."/>
            <person name="Spatafora J.W."/>
            <person name="Visel A."/>
            <person name="Grigoriev I.V."/>
        </authorList>
    </citation>
    <scope>NUCLEOTIDE SEQUENCE [LARGE SCALE GENOMIC DNA]</scope>
    <source>
        <strain evidence="6 7">NRRL 3301</strain>
    </source>
</reference>
<organism evidence="6 7">
    <name type="scientific">Hesseltinella vesiculosa</name>
    <dbReference type="NCBI Taxonomy" id="101127"/>
    <lineage>
        <taxon>Eukaryota</taxon>
        <taxon>Fungi</taxon>
        <taxon>Fungi incertae sedis</taxon>
        <taxon>Mucoromycota</taxon>
        <taxon>Mucoromycotina</taxon>
        <taxon>Mucoromycetes</taxon>
        <taxon>Mucorales</taxon>
        <taxon>Cunninghamellaceae</taxon>
        <taxon>Hesseltinella</taxon>
    </lineage>
</organism>
<dbReference type="OrthoDB" id="784962at2759"/>
<evidence type="ECO:0000313" key="6">
    <source>
        <dbReference type="EMBL" id="ORX51950.1"/>
    </source>
</evidence>
<accession>A0A1X2GEK8</accession>
<dbReference type="Proteomes" id="UP000242146">
    <property type="component" value="Unassembled WGS sequence"/>
</dbReference>
<evidence type="ECO:0000259" key="5">
    <source>
        <dbReference type="PROSITE" id="PS51525"/>
    </source>
</evidence>
<evidence type="ECO:0000256" key="1">
    <source>
        <dbReference type="ARBA" id="ARBA00023117"/>
    </source>
</evidence>
<dbReference type="PANTHER" id="PTHR22880:SF225">
    <property type="entry name" value="BROMODOMAIN-CONTAINING PROTEIN BET-1-RELATED"/>
    <property type="match status" value="1"/>
</dbReference>
<gene>
    <name evidence="6" type="ORF">DM01DRAFT_265186</name>
</gene>
<evidence type="ECO:0000259" key="4">
    <source>
        <dbReference type="PROSITE" id="PS50014"/>
    </source>
</evidence>
<name>A0A1X2GEK8_9FUNG</name>
<dbReference type="InterPro" id="IPR027353">
    <property type="entry name" value="NET_dom"/>
</dbReference>
<feature type="region of interest" description="Disordered" evidence="3">
    <location>
        <begin position="261"/>
        <end position="286"/>
    </location>
</feature>
<dbReference type="SUPFAM" id="SSF47370">
    <property type="entry name" value="Bromodomain"/>
    <property type="match status" value="2"/>
</dbReference>
<dbReference type="PROSITE" id="PS51525">
    <property type="entry name" value="NET"/>
    <property type="match status" value="1"/>
</dbReference>
<dbReference type="STRING" id="101127.A0A1X2GEK8"/>
<feature type="domain" description="Bromo" evidence="4">
    <location>
        <begin position="173"/>
        <end position="245"/>
    </location>
</feature>
<proteinExistence type="predicted"/>
<dbReference type="AlphaFoldDB" id="A0A1X2GEK8"/>
<sequence length="448" mass="50855">MTKDQLRLATAIVRNLKRHRDIAPFLHPIESHTVPDYSQQIRKPMDLSTVEGKLTHLAYVTVHHFIADMRLIFSNCYQYNGMDSHAAILCQNVESAFEKGIRQMPGAYEVSCSTDGQPPRKFTSPVAFDLPKREIHPPASKDYPQTLTAQRPRYVTSQMKFCVQTLAELKKQKYKDINFPFLFPVDHVALNIPDYPTIVKHPMDLSTIENKLNNEEYPSAQDFATDVRLMFSNCYLYNPPSLPIYQMAERLEKVFEEKWSHLPSDSPEPVKRRRPSSAASTSQKRQRIAALERHIASLSHTSKKAGPKNKHSPTSLSYTYEEKMALSEKINNLSGPKLTKVVEIIQSSMPSLSGENGEIVLDIDSLDPKTIKKLSDFVNGPKRRSTNKRKLSSGDRLKQLEKTIKSLNRMYLFPSRQCRSHLFFFLPGKSSASDESSASSSDDASDSD</sequence>
<dbReference type="PRINTS" id="PR00503">
    <property type="entry name" value="BROMODOMAIN"/>
</dbReference>
<dbReference type="Pfam" id="PF00439">
    <property type="entry name" value="Bromodomain"/>
    <property type="match status" value="2"/>
</dbReference>
<dbReference type="GO" id="GO:0005634">
    <property type="term" value="C:nucleus"/>
    <property type="evidence" value="ECO:0007669"/>
    <property type="project" value="TreeGrafter"/>
</dbReference>
<protein>
    <submittedName>
        <fullName evidence="6">Bromodomain-containing protein</fullName>
    </submittedName>
</protein>
<keyword evidence="1 2" id="KW-0103">Bromodomain</keyword>
<evidence type="ECO:0000256" key="2">
    <source>
        <dbReference type="PROSITE-ProRule" id="PRU00035"/>
    </source>
</evidence>
<dbReference type="Pfam" id="PF17035">
    <property type="entry name" value="BET"/>
    <property type="match status" value="1"/>
</dbReference>
<dbReference type="EMBL" id="MCGT01000019">
    <property type="protein sequence ID" value="ORX51950.1"/>
    <property type="molecule type" value="Genomic_DNA"/>
</dbReference>
<dbReference type="GO" id="GO:0006355">
    <property type="term" value="P:regulation of DNA-templated transcription"/>
    <property type="evidence" value="ECO:0007669"/>
    <property type="project" value="TreeGrafter"/>
</dbReference>
<feature type="domain" description="NET" evidence="5">
    <location>
        <begin position="308"/>
        <end position="389"/>
    </location>
</feature>
<evidence type="ECO:0000313" key="7">
    <source>
        <dbReference type="Proteomes" id="UP000242146"/>
    </source>
</evidence>
<dbReference type="SMART" id="SM00297">
    <property type="entry name" value="BROMO"/>
    <property type="match status" value="2"/>
</dbReference>